<name>A0ACA9N112_9GLOM</name>
<feature type="non-terminal residue" evidence="1">
    <location>
        <position position="1"/>
    </location>
</feature>
<accession>A0ACA9N112</accession>
<comment type="caution">
    <text evidence="1">The sequence shown here is derived from an EMBL/GenBank/DDBJ whole genome shotgun (WGS) entry which is preliminary data.</text>
</comment>
<evidence type="ECO:0000313" key="2">
    <source>
        <dbReference type="Proteomes" id="UP000789860"/>
    </source>
</evidence>
<sequence length="66" mass="7357">SIIIKNKSSMNMPKPYNFREFFTLVDNPTNKSNAKAVCKFCTLKNGGIQAAALKHECFTTNKANLC</sequence>
<gene>
    <name evidence="1" type="ORF">SCALOS_LOCUS7293</name>
</gene>
<dbReference type="EMBL" id="CAJVPM010015949">
    <property type="protein sequence ID" value="CAG8611070.1"/>
    <property type="molecule type" value="Genomic_DNA"/>
</dbReference>
<organism evidence="1 2">
    <name type="scientific">Scutellospora calospora</name>
    <dbReference type="NCBI Taxonomy" id="85575"/>
    <lineage>
        <taxon>Eukaryota</taxon>
        <taxon>Fungi</taxon>
        <taxon>Fungi incertae sedis</taxon>
        <taxon>Mucoromycota</taxon>
        <taxon>Glomeromycotina</taxon>
        <taxon>Glomeromycetes</taxon>
        <taxon>Diversisporales</taxon>
        <taxon>Gigasporaceae</taxon>
        <taxon>Scutellospora</taxon>
    </lineage>
</organism>
<keyword evidence="2" id="KW-1185">Reference proteome</keyword>
<reference evidence="1" key="1">
    <citation type="submission" date="2021-06" db="EMBL/GenBank/DDBJ databases">
        <authorList>
            <person name="Kallberg Y."/>
            <person name="Tangrot J."/>
            <person name="Rosling A."/>
        </authorList>
    </citation>
    <scope>NUCLEOTIDE SEQUENCE</scope>
    <source>
        <strain evidence="1">AU212A</strain>
    </source>
</reference>
<dbReference type="Proteomes" id="UP000789860">
    <property type="component" value="Unassembled WGS sequence"/>
</dbReference>
<proteinExistence type="predicted"/>
<protein>
    <submittedName>
        <fullName evidence="1">5717_t:CDS:1</fullName>
    </submittedName>
</protein>
<evidence type="ECO:0000313" key="1">
    <source>
        <dbReference type="EMBL" id="CAG8611070.1"/>
    </source>
</evidence>